<accession>X1PTE0</accession>
<feature type="non-terminal residue" evidence="1">
    <location>
        <position position="54"/>
    </location>
</feature>
<evidence type="ECO:0000313" key="1">
    <source>
        <dbReference type="EMBL" id="GAI34144.1"/>
    </source>
</evidence>
<dbReference type="InterPro" id="IPR001646">
    <property type="entry name" value="5peptide_repeat"/>
</dbReference>
<dbReference type="SUPFAM" id="SSF141571">
    <property type="entry name" value="Pentapeptide repeat-like"/>
    <property type="match status" value="1"/>
</dbReference>
<dbReference type="AlphaFoldDB" id="X1PTE0"/>
<name>X1PTE0_9ZZZZ</name>
<protein>
    <recommendedName>
        <fullName evidence="2">Pentapeptide repeat-containing protein</fullName>
    </recommendedName>
</protein>
<sequence>MKYANLEGAQLLGTNLCGAVLTLVEFTSVTLGDINWGNYILGEEKTGGFSYYSA</sequence>
<reference evidence="1" key="1">
    <citation type="journal article" date="2014" name="Front. Microbiol.">
        <title>High frequency of phylogenetically diverse reductive dehalogenase-homologous genes in deep subseafloor sedimentary metagenomes.</title>
        <authorList>
            <person name="Kawai M."/>
            <person name="Futagami T."/>
            <person name="Toyoda A."/>
            <person name="Takaki Y."/>
            <person name="Nishi S."/>
            <person name="Hori S."/>
            <person name="Arai W."/>
            <person name="Tsubouchi T."/>
            <person name="Morono Y."/>
            <person name="Uchiyama I."/>
            <person name="Ito T."/>
            <person name="Fujiyama A."/>
            <person name="Inagaki F."/>
            <person name="Takami H."/>
        </authorList>
    </citation>
    <scope>NUCLEOTIDE SEQUENCE</scope>
    <source>
        <strain evidence="1">Expedition CK06-06</strain>
    </source>
</reference>
<gene>
    <name evidence="1" type="ORF">S06H3_43729</name>
</gene>
<dbReference type="Pfam" id="PF00805">
    <property type="entry name" value="Pentapeptide"/>
    <property type="match status" value="1"/>
</dbReference>
<dbReference type="EMBL" id="BARV01027141">
    <property type="protein sequence ID" value="GAI34144.1"/>
    <property type="molecule type" value="Genomic_DNA"/>
</dbReference>
<proteinExistence type="predicted"/>
<comment type="caution">
    <text evidence="1">The sequence shown here is derived from an EMBL/GenBank/DDBJ whole genome shotgun (WGS) entry which is preliminary data.</text>
</comment>
<evidence type="ECO:0008006" key="2">
    <source>
        <dbReference type="Google" id="ProtNLM"/>
    </source>
</evidence>
<organism evidence="1">
    <name type="scientific">marine sediment metagenome</name>
    <dbReference type="NCBI Taxonomy" id="412755"/>
    <lineage>
        <taxon>unclassified sequences</taxon>
        <taxon>metagenomes</taxon>
        <taxon>ecological metagenomes</taxon>
    </lineage>
</organism>